<comment type="caution">
    <text evidence="3">The sequence shown here is derived from an EMBL/GenBank/DDBJ whole genome shotgun (WGS) entry which is preliminary data.</text>
</comment>
<dbReference type="Pfam" id="PF01643">
    <property type="entry name" value="Acyl-ACP_TE"/>
    <property type="match status" value="1"/>
</dbReference>
<dbReference type="EMBL" id="JBHTIL010000001">
    <property type="protein sequence ID" value="MFD0926087.1"/>
    <property type="molecule type" value="Genomic_DNA"/>
</dbReference>
<evidence type="ECO:0000313" key="4">
    <source>
        <dbReference type="Proteomes" id="UP001597068"/>
    </source>
</evidence>
<feature type="domain" description="Acyl-ACP thioesterase-like C-terminal" evidence="2">
    <location>
        <begin position="167"/>
        <end position="254"/>
    </location>
</feature>
<dbReference type="InterPro" id="IPR049427">
    <property type="entry name" value="Acyl-ACP_TE_C"/>
</dbReference>
<accession>A0ABW3G5W3</accession>
<dbReference type="InterPro" id="IPR029069">
    <property type="entry name" value="HotDog_dom_sf"/>
</dbReference>
<evidence type="ECO:0000259" key="2">
    <source>
        <dbReference type="Pfam" id="PF20791"/>
    </source>
</evidence>
<dbReference type="Gene3D" id="3.10.129.10">
    <property type="entry name" value="Hotdog Thioesterase"/>
    <property type="match status" value="1"/>
</dbReference>
<proteinExistence type="predicted"/>
<evidence type="ECO:0000259" key="1">
    <source>
        <dbReference type="Pfam" id="PF01643"/>
    </source>
</evidence>
<dbReference type="SUPFAM" id="SSF54637">
    <property type="entry name" value="Thioesterase/thiol ester dehydrase-isomerase"/>
    <property type="match status" value="2"/>
</dbReference>
<keyword evidence="4" id="KW-1185">Reference proteome</keyword>
<sequence>MPLTDRLADLPSEGYVFHTSWPLSSADIDQHERLSVDGVARYLQEAGAQHLVDAGAFESHKFWIVRRTVMDVIRPIAWPDTVQLWRWCAGISPRWCSMRVRVTGDGVDGEPGGLIETEGFWINMNMETKSPGRMEDRFFEMLATTTDERRLRWKAWLAQQPSEAADDSRVFALRHADTDRLDHVNNSIYLQALREVFPEAGDLVENPYRLVIEYDKPITYGETVHIATEAFHHDTGDGMLVWLTVDGDVRARASITPLAV</sequence>
<reference evidence="4" key="1">
    <citation type="journal article" date="2019" name="Int. J. Syst. Evol. Microbiol.">
        <title>The Global Catalogue of Microorganisms (GCM) 10K type strain sequencing project: providing services to taxonomists for standard genome sequencing and annotation.</title>
        <authorList>
            <consortium name="The Broad Institute Genomics Platform"/>
            <consortium name="The Broad Institute Genome Sequencing Center for Infectious Disease"/>
            <person name="Wu L."/>
            <person name="Ma J."/>
        </authorList>
    </citation>
    <scope>NUCLEOTIDE SEQUENCE [LARGE SCALE GENOMIC DNA]</scope>
    <source>
        <strain evidence="4">CCUG 50873</strain>
    </source>
</reference>
<protein>
    <submittedName>
        <fullName evidence="3">Acyl-[acyl-carrier-protein] thioesterase</fullName>
    </submittedName>
</protein>
<dbReference type="InterPro" id="IPR002864">
    <property type="entry name" value="Acyl-ACP_thioesterase_NHD"/>
</dbReference>
<name>A0ABW3G5W3_9NOCA</name>
<feature type="domain" description="Acyl-ACP thioesterase N-terminal hotdog" evidence="1">
    <location>
        <begin position="14"/>
        <end position="140"/>
    </location>
</feature>
<dbReference type="RefSeq" id="WP_253646011.1">
    <property type="nucleotide sequence ID" value="NZ_BAAAMO010000002.1"/>
</dbReference>
<evidence type="ECO:0000313" key="3">
    <source>
        <dbReference type="EMBL" id="MFD0926087.1"/>
    </source>
</evidence>
<dbReference type="Pfam" id="PF20791">
    <property type="entry name" value="Acyl-ACP_TE_C"/>
    <property type="match status" value="1"/>
</dbReference>
<dbReference type="Proteomes" id="UP001597068">
    <property type="component" value="Unassembled WGS sequence"/>
</dbReference>
<gene>
    <name evidence="3" type="ORF">ACFQ04_10095</name>
</gene>
<organism evidence="3 4">
    <name type="scientific">Williamsia deligens</name>
    <dbReference type="NCBI Taxonomy" id="321325"/>
    <lineage>
        <taxon>Bacteria</taxon>
        <taxon>Bacillati</taxon>
        <taxon>Actinomycetota</taxon>
        <taxon>Actinomycetes</taxon>
        <taxon>Mycobacteriales</taxon>
        <taxon>Nocardiaceae</taxon>
        <taxon>Williamsia</taxon>
    </lineage>
</organism>